<name>A0A1Z4M228_9CYAN</name>
<evidence type="ECO:0000313" key="2">
    <source>
        <dbReference type="Proteomes" id="UP000218418"/>
    </source>
</evidence>
<dbReference type="InterPro" id="IPR014951">
    <property type="entry name" value="DUF1822"/>
</dbReference>
<proteinExistence type="predicted"/>
<gene>
    <name evidence="1" type="ORF">NIES267_70630</name>
</gene>
<dbReference type="Pfam" id="PF08852">
    <property type="entry name" value="DUF1822"/>
    <property type="match status" value="1"/>
</dbReference>
<sequence length="308" mass="34359">MNKNNQFSDEDWSIPIPLTTEILHIAQQFANEQPISDKARQVYLNTIAVCAVNNYLRIIGIPTNITAGDSWNPSIRLAEDVADLWITGKGSLECRPIKRGALSCDIPLGAGLDRIGYIIVEIDEDRKEAILRGFTANIPETGKLSLSGLDSLLKLPSYLHALRPLLKLSQWFKNIFETGWESVETVLDSQVTQPALAFRSKSKPNNLKRCKLLKLGSQEAAVALIVTITSESTSNTNILIELKPNLSQNYLPANLQIMLLDEYEQAIIDTKIEESKQHIQLDLSGEPGERFSINIVLGDESFREDFIV</sequence>
<dbReference type="OrthoDB" id="512705at2"/>
<organism evidence="1 2">
    <name type="scientific">Calothrix parasitica NIES-267</name>
    <dbReference type="NCBI Taxonomy" id="1973488"/>
    <lineage>
        <taxon>Bacteria</taxon>
        <taxon>Bacillati</taxon>
        <taxon>Cyanobacteriota</taxon>
        <taxon>Cyanophyceae</taxon>
        <taxon>Nostocales</taxon>
        <taxon>Calotrichaceae</taxon>
        <taxon>Calothrix</taxon>
    </lineage>
</organism>
<evidence type="ECO:0008006" key="3">
    <source>
        <dbReference type="Google" id="ProtNLM"/>
    </source>
</evidence>
<accession>A0A1Z4M228</accession>
<dbReference type="AlphaFoldDB" id="A0A1Z4M228"/>
<evidence type="ECO:0000313" key="1">
    <source>
        <dbReference type="EMBL" id="BAY87539.1"/>
    </source>
</evidence>
<protein>
    <recommendedName>
        <fullName evidence="3">DUF1822 family protein</fullName>
    </recommendedName>
</protein>
<dbReference type="EMBL" id="AP018227">
    <property type="protein sequence ID" value="BAY87539.1"/>
    <property type="molecule type" value="Genomic_DNA"/>
</dbReference>
<reference evidence="1 2" key="1">
    <citation type="submission" date="2017-06" db="EMBL/GenBank/DDBJ databases">
        <title>Genome sequencing of cyanobaciteial culture collection at National Institute for Environmental Studies (NIES).</title>
        <authorList>
            <person name="Hirose Y."/>
            <person name="Shimura Y."/>
            <person name="Fujisawa T."/>
            <person name="Nakamura Y."/>
            <person name="Kawachi M."/>
        </authorList>
    </citation>
    <scope>NUCLEOTIDE SEQUENCE [LARGE SCALE GENOMIC DNA]</scope>
    <source>
        <strain evidence="1 2">NIES-267</strain>
    </source>
</reference>
<dbReference type="Proteomes" id="UP000218418">
    <property type="component" value="Chromosome"/>
</dbReference>
<keyword evidence="2" id="KW-1185">Reference proteome</keyword>